<reference evidence="1 2" key="1">
    <citation type="journal article" date="2012" name="Eukaryot. Cell">
        <title>Draft genome sequence of Aspergillus oryzae strain 3.042.</title>
        <authorList>
            <person name="Zhao G."/>
            <person name="Yao Y."/>
            <person name="Qi W."/>
            <person name="Wang C."/>
            <person name="Hou L."/>
            <person name="Zeng B."/>
            <person name="Cao X."/>
        </authorList>
    </citation>
    <scope>NUCLEOTIDE SEQUENCE [LARGE SCALE GENOMIC DNA]</scope>
    <source>
        <strain evidence="1 2">3.042</strain>
    </source>
</reference>
<organism evidence="1 2">
    <name type="scientific">Aspergillus oryzae (strain 3.042)</name>
    <name type="common">Yellow koji mold</name>
    <dbReference type="NCBI Taxonomy" id="1160506"/>
    <lineage>
        <taxon>Eukaryota</taxon>
        <taxon>Fungi</taxon>
        <taxon>Dikarya</taxon>
        <taxon>Ascomycota</taxon>
        <taxon>Pezizomycotina</taxon>
        <taxon>Eurotiomycetes</taxon>
        <taxon>Eurotiomycetidae</taxon>
        <taxon>Eurotiales</taxon>
        <taxon>Aspergillaceae</taxon>
        <taxon>Aspergillus</taxon>
        <taxon>Aspergillus subgen. Circumdati</taxon>
    </lineage>
</organism>
<comment type="caution">
    <text evidence="1">The sequence shown here is derived from an EMBL/GenBank/DDBJ whole genome shotgun (WGS) entry which is preliminary data.</text>
</comment>
<dbReference type="AlphaFoldDB" id="I8INZ9"/>
<evidence type="ECO:0000313" key="1">
    <source>
        <dbReference type="EMBL" id="EIT80981.1"/>
    </source>
</evidence>
<name>I8INZ9_ASPO3</name>
<gene>
    <name evidence="1" type="ORF">Ao3042_02567</name>
</gene>
<proteinExistence type="predicted"/>
<dbReference type="HOGENOM" id="CLU_963029_0_0_1"/>
<dbReference type="OrthoDB" id="103819at2759"/>
<reference evidence="2" key="2">
    <citation type="submission" date="2012-06" db="EMBL/GenBank/DDBJ databases">
        <title>Comparative genomic analyses of Aspergillus oryzae 3.042 and A. oryzae RIB40 for soy-sauce fermentation.</title>
        <authorList>
            <person name="Zhao G."/>
            <person name="Hou L."/>
            <person name="Wang C."/>
            <person name="Cao X."/>
        </authorList>
    </citation>
    <scope>NUCLEOTIDE SEQUENCE [LARGE SCALE GENOMIC DNA]</scope>
    <source>
        <strain evidence="2">3.042</strain>
    </source>
</reference>
<dbReference type="Proteomes" id="UP000002812">
    <property type="component" value="Unassembled WGS sequence"/>
</dbReference>
<protein>
    <submittedName>
        <fullName evidence="1">Uncharacterized protein</fullName>
    </submittedName>
</protein>
<evidence type="ECO:0000313" key="2">
    <source>
        <dbReference type="Proteomes" id="UP000002812"/>
    </source>
</evidence>
<sequence>MELSRSLLEATLTADCPQNQYGANKGHVLGLDFHEIARRSDRVIGLSMLTLIYRSIPPEKPSMSAFCQECIDAARDTLREHDLCVALITRARGKTVFLEAYINWTITQSPFIPFIILFCHIIETSEAADLQHMKGLVETLESASNSRVHSTCSKQRRLFRALYDVAAQYVEIRSRANGGRGGMSWSVTRQQYADAFASATSNGLGFSTLGSGETVGALGTMNPADASGPMASHDKANGDRVGLVDGLVEPMELQNTAFGDIDIEMDYSGAQLWDWFNKNQAFMRMLEDT</sequence>
<dbReference type="EMBL" id="AKHY01000111">
    <property type="protein sequence ID" value="EIT80981.1"/>
    <property type="molecule type" value="Genomic_DNA"/>
</dbReference>
<dbReference type="CDD" id="cd12148">
    <property type="entry name" value="fungal_TF_MHR"/>
    <property type="match status" value="1"/>
</dbReference>
<accession>I8INZ9</accession>